<dbReference type="KEGG" id="lpv:HYN51_06885"/>
<dbReference type="Gene3D" id="2.40.320.10">
    <property type="entry name" value="Hypothetical Protein Pfu-838710-001"/>
    <property type="match status" value="1"/>
</dbReference>
<dbReference type="OrthoDB" id="3034217at2"/>
<dbReference type="Proteomes" id="UP000244908">
    <property type="component" value="Chromosome"/>
</dbReference>
<dbReference type="PROSITE" id="PS51707">
    <property type="entry name" value="CYTH"/>
    <property type="match status" value="1"/>
</dbReference>
<dbReference type="GO" id="GO:0050355">
    <property type="term" value="F:inorganic triphosphate phosphatase activity"/>
    <property type="evidence" value="ECO:0007669"/>
    <property type="project" value="InterPro"/>
</dbReference>
<evidence type="ECO:0000313" key="4">
    <source>
        <dbReference type="Proteomes" id="UP000244908"/>
    </source>
</evidence>
<name>A0A2Y9U1P6_9GAMM</name>
<dbReference type="EMBL" id="CP029185">
    <property type="protein sequence ID" value="AWH90028.1"/>
    <property type="molecule type" value="Genomic_DNA"/>
</dbReference>
<keyword evidence="4" id="KW-1185">Reference proteome</keyword>
<dbReference type="RefSeq" id="WP_108902061.1">
    <property type="nucleotide sequence ID" value="NZ_CP029185.2"/>
</dbReference>
<protein>
    <submittedName>
        <fullName evidence="3">Inorganic triphosphatase</fullName>
    </submittedName>
</protein>
<dbReference type="AlphaFoldDB" id="A0A2Y9U1P6"/>
<sequence>MTVEIELKFIATSEAVANLPEVISRLSVEGGGVQQLSNTYYDTADGVLRGHRIGLRVRGCNDAWEMTLKSAGNTVGGVAHRAEHNIPLPSDKLDISLLPADVWPTDVDVSAILTKLQPLFTTDFKRQSWLVKFQQSLIEIAIDQGHITAGDASEAISELEMELKQGNAADMLTLAQQLTSVKGLRLGSQSKAARGYRLLNGDTSIAVTPMNVLTVHERATVEQGLEGALEWVFAYWQHNEACWFAGEPLAQSAVIHSLTAIRQILALFGGIIPRKATAPLRERLTELEQQLEVTQQAESICYQPEYLQLKLALMAWVMNKGWRIFVDDKGKQKLAGSFKRFADIMLSRCKSELKEAFNKSLSNEGYNDQQPRLERQIINFYLLSGAYDDELSLPYIDVWQKLFQAQGDRDTLRRNAMEYPLFWLNSSQHV</sequence>
<reference evidence="3 4" key="1">
    <citation type="journal article" date="2019" name="Int. J. Syst. Evol. Microbiol.">
        <title>Limnobaculum parvum gen. nov., sp. nov., isolated from a freshwater lake.</title>
        <authorList>
            <person name="Baek C."/>
            <person name="Shin S.K."/>
            <person name="Yi H."/>
        </authorList>
    </citation>
    <scope>NUCLEOTIDE SEQUENCE [LARGE SCALE GENOMIC DNA]</scope>
    <source>
        <strain evidence="3 4">HYN0051</strain>
    </source>
</reference>
<dbReference type="SUPFAM" id="SSF55154">
    <property type="entry name" value="CYTH-like phosphatases"/>
    <property type="match status" value="1"/>
</dbReference>
<accession>A0A2Y9U1P6</accession>
<feature type="domain" description="CYTH" evidence="1">
    <location>
        <begin position="2"/>
        <end position="202"/>
    </location>
</feature>
<proteinExistence type="predicted"/>
<evidence type="ECO:0000259" key="2">
    <source>
        <dbReference type="PROSITE" id="PS51708"/>
    </source>
</evidence>
<dbReference type="Pfam" id="PF05235">
    <property type="entry name" value="CHAD"/>
    <property type="match status" value="1"/>
</dbReference>
<dbReference type="InterPro" id="IPR033469">
    <property type="entry name" value="CYTH-like_dom_sf"/>
</dbReference>
<dbReference type="Pfam" id="PF01928">
    <property type="entry name" value="CYTH"/>
    <property type="match status" value="1"/>
</dbReference>
<gene>
    <name evidence="3" type="ORF">HYN51_06885</name>
</gene>
<organism evidence="3 4">
    <name type="scientific">Limnobaculum parvum</name>
    <dbReference type="NCBI Taxonomy" id="2172103"/>
    <lineage>
        <taxon>Bacteria</taxon>
        <taxon>Pseudomonadati</taxon>
        <taxon>Pseudomonadota</taxon>
        <taxon>Gammaproteobacteria</taxon>
        <taxon>Enterobacterales</taxon>
        <taxon>Budviciaceae</taxon>
        <taxon>Limnobaculum</taxon>
    </lineage>
</organism>
<dbReference type="SMART" id="SM01118">
    <property type="entry name" value="CYTH"/>
    <property type="match status" value="1"/>
</dbReference>
<dbReference type="InterPro" id="IPR039013">
    <property type="entry name" value="YgiF"/>
</dbReference>
<dbReference type="InterPro" id="IPR007899">
    <property type="entry name" value="CHAD_dom"/>
</dbReference>
<dbReference type="GO" id="GO:0046872">
    <property type="term" value="F:metal ion binding"/>
    <property type="evidence" value="ECO:0007669"/>
    <property type="project" value="TreeGrafter"/>
</dbReference>
<dbReference type="PROSITE" id="PS51708">
    <property type="entry name" value="CHAD"/>
    <property type="match status" value="1"/>
</dbReference>
<feature type="domain" description="CHAD" evidence="2">
    <location>
        <begin position="218"/>
        <end position="429"/>
    </location>
</feature>
<dbReference type="CDD" id="cd07756">
    <property type="entry name" value="CYTH-like_Pase_CHAD"/>
    <property type="match status" value="1"/>
</dbReference>
<dbReference type="PANTHER" id="PTHR39569:SF1">
    <property type="entry name" value="INORGANIC TRIPHOSPHATASE"/>
    <property type="match status" value="1"/>
</dbReference>
<dbReference type="PANTHER" id="PTHR39569">
    <property type="entry name" value="INORGANIC TRIPHOSPHATASE"/>
    <property type="match status" value="1"/>
</dbReference>
<evidence type="ECO:0000259" key="1">
    <source>
        <dbReference type="PROSITE" id="PS51707"/>
    </source>
</evidence>
<evidence type="ECO:0000313" key="3">
    <source>
        <dbReference type="EMBL" id="AWH90028.1"/>
    </source>
</evidence>
<dbReference type="InterPro" id="IPR023577">
    <property type="entry name" value="CYTH_domain"/>
</dbReference>